<accession>A0A4R8RJ30</accession>
<comment type="caution">
    <text evidence="2">The sequence shown here is derived from an EMBL/GenBank/DDBJ whole genome shotgun (WGS) entry which is preliminary data.</text>
</comment>
<reference evidence="2 3" key="1">
    <citation type="submission" date="2018-12" db="EMBL/GenBank/DDBJ databases">
        <title>Genome sequence and assembly of Colletotrichum trifolii.</title>
        <authorList>
            <person name="Gan P."/>
            <person name="Shirasu K."/>
        </authorList>
    </citation>
    <scope>NUCLEOTIDE SEQUENCE [LARGE SCALE GENOMIC DNA]</scope>
    <source>
        <strain evidence="2 3">543-2</strain>
    </source>
</reference>
<dbReference type="Proteomes" id="UP000295703">
    <property type="component" value="Unassembled WGS sequence"/>
</dbReference>
<name>A0A4R8RJ30_COLTR</name>
<organism evidence="2 3">
    <name type="scientific">Colletotrichum trifolii</name>
    <dbReference type="NCBI Taxonomy" id="5466"/>
    <lineage>
        <taxon>Eukaryota</taxon>
        <taxon>Fungi</taxon>
        <taxon>Dikarya</taxon>
        <taxon>Ascomycota</taxon>
        <taxon>Pezizomycotina</taxon>
        <taxon>Sordariomycetes</taxon>
        <taxon>Hypocreomycetidae</taxon>
        <taxon>Glomerellales</taxon>
        <taxon>Glomerellaceae</taxon>
        <taxon>Colletotrichum</taxon>
        <taxon>Colletotrichum orbiculare species complex</taxon>
    </lineage>
</organism>
<keyword evidence="3" id="KW-1185">Reference proteome</keyword>
<sequence>MPNPIANVAPTHVTVAVYPASFLARPCADRQSNHFHFSPMALAAIFILAISVLSLAIDHLPTTMVSTQFPAPSADTVQFSCSASLSQLLTHPAQAAYACPQTIARGLVLFQTRPYRVQLELELVALCSSIREGSTKW</sequence>
<dbReference type="EMBL" id="RYZW01000061">
    <property type="protein sequence ID" value="TDZ54284.1"/>
    <property type="molecule type" value="Genomic_DNA"/>
</dbReference>
<keyword evidence="1" id="KW-0472">Membrane</keyword>
<feature type="transmembrane region" description="Helical" evidence="1">
    <location>
        <begin position="40"/>
        <end position="57"/>
    </location>
</feature>
<keyword evidence="1" id="KW-1133">Transmembrane helix</keyword>
<evidence type="ECO:0000256" key="1">
    <source>
        <dbReference type="SAM" id="Phobius"/>
    </source>
</evidence>
<gene>
    <name evidence="2" type="ORF">CTRI78_v006456</name>
</gene>
<protein>
    <submittedName>
        <fullName evidence="2">Uncharacterized protein</fullName>
    </submittedName>
</protein>
<proteinExistence type="predicted"/>
<keyword evidence="1" id="KW-0812">Transmembrane</keyword>
<evidence type="ECO:0000313" key="3">
    <source>
        <dbReference type="Proteomes" id="UP000295703"/>
    </source>
</evidence>
<dbReference type="AlphaFoldDB" id="A0A4R8RJ30"/>
<evidence type="ECO:0000313" key="2">
    <source>
        <dbReference type="EMBL" id="TDZ54284.1"/>
    </source>
</evidence>